<dbReference type="InterPro" id="IPR000064">
    <property type="entry name" value="NLP_P60_dom"/>
</dbReference>
<dbReference type="PROSITE" id="PS51935">
    <property type="entry name" value="NLPC_P60"/>
    <property type="match status" value="1"/>
</dbReference>
<feature type="compositionally biased region" description="Low complexity" evidence="5">
    <location>
        <begin position="734"/>
        <end position="748"/>
    </location>
</feature>
<evidence type="ECO:0000256" key="5">
    <source>
        <dbReference type="SAM" id="MobiDB-lite"/>
    </source>
</evidence>
<evidence type="ECO:0000259" key="6">
    <source>
        <dbReference type="PROSITE" id="PS51935"/>
    </source>
</evidence>
<name>A0A1G4PD35_9BACL</name>
<dbReference type="OrthoDB" id="2566072at2"/>
<dbReference type="Proteomes" id="UP000198601">
    <property type="component" value="Unassembled WGS sequence"/>
</dbReference>
<proteinExistence type="inferred from homology"/>
<evidence type="ECO:0000313" key="8">
    <source>
        <dbReference type="Proteomes" id="UP000198601"/>
    </source>
</evidence>
<reference evidence="8" key="1">
    <citation type="submission" date="2016-10" db="EMBL/GenBank/DDBJ databases">
        <authorList>
            <person name="Varghese N."/>
            <person name="Submissions S."/>
        </authorList>
    </citation>
    <scope>NUCLEOTIDE SEQUENCE [LARGE SCALE GENOMIC DNA]</scope>
    <source>
        <strain evidence="8">CGMCC 1.8946</strain>
    </source>
</reference>
<protein>
    <submittedName>
        <fullName evidence="7">NlpC/P60 family protein</fullName>
    </submittedName>
</protein>
<dbReference type="STRING" id="624147.SAMN04487970_10027"/>
<dbReference type="AlphaFoldDB" id="A0A1G4PD35"/>
<dbReference type="GO" id="GO:0006508">
    <property type="term" value="P:proteolysis"/>
    <property type="evidence" value="ECO:0007669"/>
    <property type="project" value="UniProtKB-KW"/>
</dbReference>
<dbReference type="Gene3D" id="3.55.50.10">
    <property type="entry name" value="Baseplate protein-like domains"/>
    <property type="match status" value="1"/>
</dbReference>
<evidence type="ECO:0000256" key="1">
    <source>
        <dbReference type="ARBA" id="ARBA00007074"/>
    </source>
</evidence>
<organism evidence="7 8">
    <name type="scientific">Paenibacillus tianmuensis</name>
    <dbReference type="NCBI Taxonomy" id="624147"/>
    <lineage>
        <taxon>Bacteria</taxon>
        <taxon>Bacillati</taxon>
        <taxon>Bacillota</taxon>
        <taxon>Bacilli</taxon>
        <taxon>Bacillales</taxon>
        <taxon>Paenibacillaceae</taxon>
        <taxon>Paenibacillus</taxon>
    </lineage>
</organism>
<evidence type="ECO:0000256" key="2">
    <source>
        <dbReference type="ARBA" id="ARBA00022670"/>
    </source>
</evidence>
<keyword evidence="4" id="KW-0788">Thiol protease</keyword>
<feature type="domain" description="NlpC/P60" evidence="6">
    <location>
        <begin position="798"/>
        <end position="947"/>
    </location>
</feature>
<dbReference type="InterPro" id="IPR038765">
    <property type="entry name" value="Papain-like_cys_pep_sf"/>
</dbReference>
<dbReference type="GO" id="GO:0008234">
    <property type="term" value="F:cysteine-type peptidase activity"/>
    <property type="evidence" value="ECO:0007669"/>
    <property type="project" value="UniProtKB-KW"/>
</dbReference>
<dbReference type="Pfam" id="PF00877">
    <property type="entry name" value="NLPC_P60"/>
    <property type="match status" value="1"/>
</dbReference>
<keyword evidence="2" id="KW-0645">Protease</keyword>
<dbReference type="SUPFAM" id="SSF69279">
    <property type="entry name" value="Phage tail proteins"/>
    <property type="match status" value="1"/>
</dbReference>
<keyword evidence="3" id="KW-0378">Hydrolase</keyword>
<dbReference type="RefSeq" id="WP_090666211.1">
    <property type="nucleotide sequence ID" value="NZ_FMTT01000002.1"/>
</dbReference>
<evidence type="ECO:0000313" key="7">
    <source>
        <dbReference type="EMBL" id="SCW29949.1"/>
    </source>
</evidence>
<gene>
    <name evidence="7" type="ORF">SAMN04487970_10027</name>
</gene>
<evidence type="ECO:0000256" key="3">
    <source>
        <dbReference type="ARBA" id="ARBA00022801"/>
    </source>
</evidence>
<comment type="similarity">
    <text evidence="1">Belongs to the peptidase C40 family.</text>
</comment>
<dbReference type="SUPFAM" id="SSF54001">
    <property type="entry name" value="Cysteine proteinases"/>
    <property type="match status" value="1"/>
</dbReference>
<keyword evidence="8" id="KW-1185">Reference proteome</keyword>
<accession>A0A1G4PD35</accession>
<evidence type="ECO:0000256" key="4">
    <source>
        <dbReference type="ARBA" id="ARBA00022807"/>
    </source>
</evidence>
<dbReference type="Gene3D" id="3.90.1720.10">
    <property type="entry name" value="endopeptidase domain like (from Nostoc punctiforme)"/>
    <property type="match status" value="1"/>
</dbReference>
<sequence>MARKATYGNLKIVGPYEIQEWFELQITKKINGHGSIRLTAQIPEDQQDNYVHVAGAKESIEVYELDEEEGVRCLFKGVVTRITIERHSKVYWMNVEGLSYTCLLDKTPEVRSFQNSSMTYSNVVDKVIRGYHGSDCNDQTEGEKIAQFLLQYQETDWEFLVRAASRLGTGLVADATVDVPKFCFGIPRRATTHKLKGIKFTAYRHPMQRELTVYEVEEDLYLDIGDVVKFQNRPFVVTQSSAVMRKGMLEYHYTLTPEVGLTCKTIDNYRLVGASLEGQVIDVKGEHVKLQLDRDDEVQKEEAVWFPYPTVYTGGGTIGWHCTPEPGDTVHLYFPSCREEQAVVKHSFRKRPQSARGDMTADPNTKYFSTRTKKQIRFGKQGMVISTNDDAMHIRIDQETGIDLSSQGDITFAADVDLVLYGHKVQLSAENEINGDSRMSRFRMDGEQTESHHKASAIRLLPAQEAERKAFEDMADELRQGAYYPSWSRPLLQKFKIAYYQAQAEGDTEGMKAAEERAREVRDKLSELGSMPDWARKQLNDYTSRWYEADAAGTEADKQYYRGLADSLRDKVKYIAMMRECTTDSYVDANRMEELSDQYRELKNGPAADSEQTGKKLKSIEEEANKIRDRYGMSDRGARENLNKIAAMYPNDFKYKLAVNNSYDAELNESLYDFSKQYGLVGTYTSLELLKMHVHQVANGIAPWPKTSEGKKEVKASVQSSDQGTNTSHSPNQGANTGSPPTPGTNTGYLVKDGTFNYRDGEGVPTTETKYKWVGPDPYAGDQASPEQKREALKSFARQFLPTTDANGNVEYKIPYHWEIKGWPNDVYDLRLTEGAVPLKLSCDQFTKFVYKNVLRIDLDASSGAQYKQQIGSDIYNKVRNSKPDWSTVKVGDLLLLSGHVAMYQGDCMLIHENGDKRYLPREGYVNEKSCNTDYYNNGIIRIKRIVLDSD</sequence>
<feature type="region of interest" description="Disordered" evidence="5">
    <location>
        <begin position="702"/>
        <end position="761"/>
    </location>
</feature>
<feature type="compositionally biased region" description="Polar residues" evidence="5">
    <location>
        <begin position="717"/>
        <end position="733"/>
    </location>
</feature>
<dbReference type="EMBL" id="FMTT01000002">
    <property type="protein sequence ID" value="SCW29949.1"/>
    <property type="molecule type" value="Genomic_DNA"/>
</dbReference>